<comment type="caution">
    <text evidence="2">The sequence shown here is derived from an EMBL/GenBank/DDBJ whole genome shotgun (WGS) entry which is preliminary data.</text>
</comment>
<evidence type="ECO:0000259" key="1">
    <source>
        <dbReference type="Pfam" id="PF19077"/>
    </source>
</evidence>
<feature type="domain" description="Bacterial Ig-like" evidence="1">
    <location>
        <begin position="5"/>
        <end position="58"/>
    </location>
</feature>
<sequence length="67" mass="6478">MYVDGAVAGTTTANGSGAWSYNLASPLTDGSHSIRATATDAAGNVSGQSSAYSITIDTTAPGAPAVT</sequence>
<protein>
    <submittedName>
        <fullName evidence="2">Ig-like domain-containing protein</fullName>
    </submittedName>
</protein>
<evidence type="ECO:0000313" key="3">
    <source>
        <dbReference type="Proteomes" id="UP001455709"/>
    </source>
</evidence>
<organism evidence="2 3">
    <name type="scientific">Chromobacterium vaccinii</name>
    <dbReference type="NCBI Taxonomy" id="1108595"/>
    <lineage>
        <taxon>Bacteria</taxon>
        <taxon>Pseudomonadati</taxon>
        <taxon>Pseudomonadota</taxon>
        <taxon>Betaproteobacteria</taxon>
        <taxon>Neisseriales</taxon>
        <taxon>Chromobacteriaceae</taxon>
        <taxon>Chromobacterium</taxon>
    </lineage>
</organism>
<name>A0ABV0FEE4_9NEIS</name>
<dbReference type="RefSeq" id="WP_347372317.1">
    <property type="nucleotide sequence ID" value="NZ_JBDOJC010000001.1"/>
</dbReference>
<proteinExistence type="predicted"/>
<dbReference type="InterPro" id="IPR044016">
    <property type="entry name" value="Big_13"/>
</dbReference>
<dbReference type="EMBL" id="JBDOJC010000001">
    <property type="protein sequence ID" value="MEO2217458.1"/>
    <property type="molecule type" value="Genomic_DNA"/>
</dbReference>
<accession>A0ABV0FEE4</accession>
<feature type="non-terminal residue" evidence="2">
    <location>
        <position position="67"/>
    </location>
</feature>
<reference evidence="2 3" key="1">
    <citation type="submission" date="2024-05" db="EMBL/GenBank/DDBJ databases">
        <authorList>
            <person name="De Oliveira J.P."/>
            <person name="Noriler S.A."/>
            <person name="De Oliveira A.G."/>
            <person name="Sipoli D.S."/>
        </authorList>
    </citation>
    <scope>NUCLEOTIDE SEQUENCE [LARGE SCALE GENOMIC DNA]</scope>
    <source>
        <strain evidence="2 3">LABIM189</strain>
    </source>
</reference>
<keyword evidence="3" id="KW-1185">Reference proteome</keyword>
<dbReference type="Pfam" id="PF19077">
    <property type="entry name" value="Big_13"/>
    <property type="match status" value="1"/>
</dbReference>
<dbReference type="Gene3D" id="3.30.420.430">
    <property type="match status" value="1"/>
</dbReference>
<dbReference type="Proteomes" id="UP001455709">
    <property type="component" value="Unassembled WGS sequence"/>
</dbReference>
<evidence type="ECO:0000313" key="2">
    <source>
        <dbReference type="EMBL" id="MEO2217458.1"/>
    </source>
</evidence>
<gene>
    <name evidence="2" type="ORF">ABGV49_10360</name>
</gene>